<evidence type="ECO:0000256" key="1">
    <source>
        <dbReference type="SAM" id="MobiDB-lite"/>
    </source>
</evidence>
<name>A0A420JC77_9PEZI</name>
<sequence>MKEASSHMFTGTAWGIYLDKIIDRDDMKFEDRCRAMKTHYETDQWRNRREISWLNLSLPTRIAAHTEDGIKNNLKWLETEFRRIQRGLVDHQGDRALRNRLVAACSRITELEFALYRPSETSEGVLNDMYGALDQKSISNSASKYHQRTNFPDHTNSTSVHMADRHYNTAPDTGRQRDRNKGNTTQAQGTSYSNNKAGSRQSNTWVKKCIVCHKINCWSTNHSKEERQKVFDRIKQRYPLKLDPEIRQFVIEVE</sequence>
<gene>
    <name evidence="2" type="ORF">GcM1_086002</name>
</gene>
<feature type="compositionally biased region" description="Polar residues" evidence="1">
    <location>
        <begin position="182"/>
        <end position="199"/>
    </location>
</feature>
<comment type="caution">
    <text evidence="2">The sequence shown here is derived from an EMBL/GenBank/DDBJ whole genome shotgun (WGS) entry which is preliminary data.</text>
</comment>
<reference evidence="2 3" key="1">
    <citation type="journal article" date="2018" name="BMC Genomics">
        <title>Comparative genome analyses reveal sequence features reflecting distinct modes of host-adaptation between dicot and monocot powdery mildew.</title>
        <authorList>
            <person name="Wu Y."/>
            <person name="Ma X."/>
            <person name="Pan Z."/>
            <person name="Kale S.D."/>
            <person name="Song Y."/>
            <person name="King H."/>
            <person name="Zhang Q."/>
            <person name="Presley C."/>
            <person name="Deng X."/>
            <person name="Wei C.I."/>
            <person name="Xiao S."/>
        </authorList>
    </citation>
    <scope>NUCLEOTIDE SEQUENCE [LARGE SCALE GENOMIC DNA]</scope>
    <source>
        <strain evidence="2">UMSG1</strain>
    </source>
</reference>
<dbReference type="EMBL" id="MCBS01008630">
    <property type="protein sequence ID" value="RKF86510.1"/>
    <property type="molecule type" value="Genomic_DNA"/>
</dbReference>
<feature type="region of interest" description="Disordered" evidence="1">
    <location>
        <begin position="166"/>
        <end position="199"/>
    </location>
</feature>
<organism evidence="2 3">
    <name type="scientific">Golovinomyces cichoracearum</name>
    <dbReference type="NCBI Taxonomy" id="62708"/>
    <lineage>
        <taxon>Eukaryota</taxon>
        <taxon>Fungi</taxon>
        <taxon>Dikarya</taxon>
        <taxon>Ascomycota</taxon>
        <taxon>Pezizomycotina</taxon>
        <taxon>Leotiomycetes</taxon>
        <taxon>Erysiphales</taxon>
        <taxon>Erysiphaceae</taxon>
        <taxon>Golovinomyces</taxon>
    </lineage>
</organism>
<protein>
    <submittedName>
        <fullName evidence="2">Putative glycosyl</fullName>
    </submittedName>
</protein>
<feature type="non-terminal residue" evidence="2">
    <location>
        <position position="254"/>
    </location>
</feature>
<evidence type="ECO:0000313" key="3">
    <source>
        <dbReference type="Proteomes" id="UP000285326"/>
    </source>
</evidence>
<dbReference type="Proteomes" id="UP000285326">
    <property type="component" value="Unassembled WGS sequence"/>
</dbReference>
<proteinExistence type="predicted"/>
<evidence type="ECO:0000313" key="2">
    <source>
        <dbReference type="EMBL" id="RKF86510.1"/>
    </source>
</evidence>
<accession>A0A420JC77</accession>
<dbReference type="AlphaFoldDB" id="A0A420JC77"/>